<dbReference type="InterPro" id="IPR036866">
    <property type="entry name" value="RibonucZ/Hydroxyglut_hydro"/>
</dbReference>
<dbReference type="Pfam" id="PF13483">
    <property type="entry name" value="Lactamase_B_3"/>
    <property type="match status" value="1"/>
</dbReference>
<organism evidence="1 2">
    <name type="scientific">candidate division Kazan bacterium RBG_13_50_9</name>
    <dbReference type="NCBI Taxonomy" id="1798535"/>
    <lineage>
        <taxon>Bacteria</taxon>
        <taxon>Bacteria division Kazan-3B-28</taxon>
    </lineage>
</organism>
<protein>
    <recommendedName>
        <fullName evidence="3">Lactamase</fullName>
    </recommendedName>
</protein>
<reference evidence="1 2" key="1">
    <citation type="journal article" date="2016" name="Nat. Commun.">
        <title>Thousands of microbial genomes shed light on interconnected biogeochemical processes in an aquifer system.</title>
        <authorList>
            <person name="Anantharaman K."/>
            <person name="Brown C.T."/>
            <person name="Hug L.A."/>
            <person name="Sharon I."/>
            <person name="Castelle C.J."/>
            <person name="Probst A.J."/>
            <person name="Thomas B.C."/>
            <person name="Singh A."/>
            <person name="Wilkins M.J."/>
            <person name="Karaoz U."/>
            <person name="Brodie E.L."/>
            <person name="Williams K.H."/>
            <person name="Hubbard S.S."/>
            <person name="Banfield J.F."/>
        </authorList>
    </citation>
    <scope>NUCLEOTIDE SEQUENCE [LARGE SCALE GENOMIC DNA]</scope>
</reference>
<dbReference type="SUPFAM" id="SSF56281">
    <property type="entry name" value="Metallo-hydrolase/oxidoreductase"/>
    <property type="match status" value="1"/>
</dbReference>
<dbReference type="AlphaFoldDB" id="A0A1F4NRI8"/>
<evidence type="ECO:0008006" key="3">
    <source>
        <dbReference type="Google" id="ProtNLM"/>
    </source>
</evidence>
<gene>
    <name evidence="1" type="ORF">A2V68_02560</name>
</gene>
<accession>A0A1F4NRI8</accession>
<dbReference type="PANTHER" id="PTHR42967">
    <property type="entry name" value="METAL DEPENDENT HYDROLASE"/>
    <property type="match status" value="1"/>
</dbReference>
<dbReference type="Proteomes" id="UP000176651">
    <property type="component" value="Unassembled WGS sequence"/>
</dbReference>
<proteinExistence type="predicted"/>
<sequence length="211" mass="22784">MEIKWFGHSCFQIKTKEGTIVTDPYSAEVGWSLPRLTADVLTISHDHFDHNAKGLVDAQRVFESPGEYEASGMAITGVLGSHDEVGGAKRGKITMFKFLAEGTTVLHLGDLGSQLSDVQLDEIGSVDIVLVPVGGNYTLDAKGAVEVVNTLEPKVVIPMHYKLPGLNIDIKGVDEFIGEIGLTPERAEKLLLSRSSLPEEGMRLIILSKSG</sequence>
<evidence type="ECO:0000313" key="2">
    <source>
        <dbReference type="Proteomes" id="UP000176651"/>
    </source>
</evidence>
<dbReference type="EMBL" id="META01000005">
    <property type="protein sequence ID" value="OGB74084.1"/>
    <property type="molecule type" value="Genomic_DNA"/>
</dbReference>
<dbReference type="PANTHER" id="PTHR42967:SF1">
    <property type="entry name" value="MBL FOLD METALLO-HYDROLASE"/>
    <property type="match status" value="1"/>
</dbReference>
<comment type="caution">
    <text evidence="1">The sequence shown here is derived from an EMBL/GenBank/DDBJ whole genome shotgun (WGS) entry which is preliminary data.</text>
</comment>
<evidence type="ECO:0000313" key="1">
    <source>
        <dbReference type="EMBL" id="OGB74084.1"/>
    </source>
</evidence>
<name>A0A1F4NRI8_UNCK3</name>
<dbReference type="Gene3D" id="3.60.15.10">
    <property type="entry name" value="Ribonuclease Z/Hydroxyacylglutathione hydrolase-like"/>
    <property type="match status" value="1"/>
</dbReference>